<comment type="function">
    <text evidence="2 7">Catalyzes the epimerization of the C3' and C5'positions of dTDP-6-deoxy-D-xylo-4-hexulose, forming dTDP-6-deoxy-L-lyxo-4-hexulose.</text>
</comment>
<comment type="similarity">
    <text evidence="7">Belongs to the dTDP-4-dehydrorhamnose 3,5-epimerase family.</text>
</comment>
<dbReference type="NCBIfam" id="TIGR01221">
    <property type="entry name" value="rmlC"/>
    <property type="match status" value="1"/>
</dbReference>
<reference evidence="8 9" key="1">
    <citation type="submission" date="2019-07" db="EMBL/GenBank/DDBJ databases">
        <title>Litoreibacter alkalisoli sp. nov., isolated from saline-alkaline soil.</title>
        <authorList>
            <person name="Wang S."/>
            <person name="Xu L."/>
            <person name="Xing Y.-T."/>
            <person name="Sun J.-Q."/>
        </authorList>
    </citation>
    <scope>NUCLEOTIDE SEQUENCE [LARGE SCALE GENOMIC DNA]</scope>
    <source>
        <strain evidence="8 9">LN3S51</strain>
        <plasmid evidence="8 9">unnamed1</plasmid>
    </source>
</reference>
<dbReference type="GO" id="GO:0005829">
    <property type="term" value="C:cytosol"/>
    <property type="evidence" value="ECO:0007669"/>
    <property type="project" value="TreeGrafter"/>
</dbReference>
<organism evidence="8 9">
    <name type="scientific">Qingshengfaniella alkalisoli</name>
    <dbReference type="NCBI Taxonomy" id="2599296"/>
    <lineage>
        <taxon>Bacteria</taxon>
        <taxon>Pseudomonadati</taxon>
        <taxon>Pseudomonadota</taxon>
        <taxon>Alphaproteobacteria</taxon>
        <taxon>Rhodobacterales</taxon>
        <taxon>Paracoccaceae</taxon>
        <taxon>Qingshengfaniella</taxon>
    </lineage>
</organism>
<evidence type="ECO:0000256" key="5">
    <source>
        <dbReference type="PIRSR" id="PIRSR600888-1"/>
    </source>
</evidence>
<dbReference type="GO" id="GO:0008830">
    <property type="term" value="F:dTDP-4-dehydrorhamnose 3,5-epimerase activity"/>
    <property type="evidence" value="ECO:0007669"/>
    <property type="project" value="UniProtKB-UniRule"/>
</dbReference>
<dbReference type="Gene3D" id="2.60.120.10">
    <property type="entry name" value="Jelly Rolls"/>
    <property type="match status" value="1"/>
</dbReference>
<comment type="catalytic activity">
    <reaction evidence="1 7">
        <text>dTDP-4-dehydro-6-deoxy-alpha-D-glucose = dTDP-4-dehydro-beta-L-rhamnose</text>
        <dbReference type="Rhea" id="RHEA:16969"/>
        <dbReference type="ChEBI" id="CHEBI:57649"/>
        <dbReference type="ChEBI" id="CHEBI:62830"/>
        <dbReference type="EC" id="5.1.3.13"/>
    </reaction>
</comment>
<dbReference type="UniPathway" id="UPA00124"/>
<evidence type="ECO:0000313" key="9">
    <source>
        <dbReference type="Proteomes" id="UP000318483"/>
    </source>
</evidence>
<keyword evidence="9" id="KW-1185">Reference proteome</keyword>
<evidence type="ECO:0000256" key="6">
    <source>
        <dbReference type="PIRSR" id="PIRSR600888-3"/>
    </source>
</evidence>
<dbReference type="CDD" id="cd00438">
    <property type="entry name" value="cupin_RmlC"/>
    <property type="match status" value="1"/>
</dbReference>
<gene>
    <name evidence="8" type="primary">rfbC</name>
    <name evidence="8" type="ORF">FPZ52_12235</name>
</gene>
<dbReference type="RefSeq" id="WP_146365890.1">
    <property type="nucleotide sequence ID" value="NZ_CP042262.1"/>
</dbReference>
<feature type="active site" description="Proton acceptor" evidence="5">
    <location>
        <position position="62"/>
    </location>
</feature>
<feature type="site" description="Participates in a stacking interaction with the thymidine ring of dTDP-4-oxo-6-deoxyglucose" evidence="6">
    <location>
        <position position="138"/>
    </location>
</feature>
<evidence type="ECO:0000256" key="4">
    <source>
        <dbReference type="ARBA" id="ARBA00019595"/>
    </source>
</evidence>
<evidence type="ECO:0000256" key="1">
    <source>
        <dbReference type="ARBA" id="ARBA00001298"/>
    </source>
</evidence>
<protein>
    <recommendedName>
        <fullName evidence="4 7">dTDP-4-dehydrorhamnose 3,5-epimerase</fullName>
        <ecNumber evidence="3 7">5.1.3.13</ecNumber>
    </recommendedName>
    <alternativeName>
        <fullName evidence="7">Thymidine diphospho-4-keto-rhamnose 3,5-epimerase</fullName>
    </alternativeName>
</protein>
<evidence type="ECO:0000256" key="7">
    <source>
        <dbReference type="RuleBase" id="RU364069"/>
    </source>
</evidence>
<geneLocation type="plasmid" evidence="8 9">
    <name>unnamed1</name>
</geneLocation>
<comment type="pathway">
    <text evidence="7">Carbohydrate biosynthesis; dTDP-L-rhamnose biosynthesis.</text>
</comment>
<comment type="subunit">
    <text evidence="7">Homodimer.</text>
</comment>
<name>A0A5B8IWD8_9RHOB</name>
<dbReference type="PANTHER" id="PTHR21047">
    <property type="entry name" value="DTDP-6-DEOXY-D-GLUCOSE-3,5 EPIMERASE"/>
    <property type="match status" value="1"/>
</dbReference>
<evidence type="ECO:0000313" key="8">
    <source>
        <dbReference type="EMBL" id="QDY70472.1"/>
    </source>
</evidence>
<dbReference type="GO" id="GO:0019305">
    <property type="term" value="P:dTDP-rhamnose biosynthetic process"/>
    <property type="evidence" value="ECO:0007669"/>
    <property type="project" value="UniProtKB-UniRule"/>
</dbReference>
<dbReference type="InterPro" id="IPR011051">
    <property type="entry name" value="RmlC_Cupin_sf"/>
</dbReference>
<dbReference type="EC" id="5.1.3.13" evidence="3 7"/>
<dbReference type="InterPro" id="IPR014710">
    <property type="entry name" value="RmlC-like_jellyroll"/>
</dbReference>
<dbReference type="AlphaFoldDB" id="A0A5B8IWD8"/>
<dbReference type="Proteomes" id="UP000318483">
    <property type="component" value="Plasmid unnamed1"/>
</dbReference>
<dbReference type="Pfam" id="PF00908">
    <property type="entry name" value="dTDP_sugar_isom"/>
    <property type="match status" value="1"/>
</dbReference>
<evidence type="ECO:0000256" key="2">
    <source>
        <dbReference type="ARBA" id="ARBA00001997"/>
    </source>
</evidence>
<feature type="active site" description="Proton donor" evidence="5">
    <location>
        <position position="132"/>
    </location>
</feature>
<sequence>MRFLETGLDGLWLIEPEYVRDSRGAFGRVFCEQEFSARRLETRFVQHSQSVSWKRGTRRGLHFQLPPHDEIKIVSCIAGCIWDVVVDIRRDSSSYGAWYAVELSPSTGRQLYIPRGFAHGFQSLTDDAVTQYLISDFYAPASARGVAHDDPDIKIAWPEAPAIMSQKDQGWPTLSELLQTGVPIEQAAS</sequence>
<accession>A0A5B8IWD8</accession>
<dbReference type="InterPro" id="IPR000888">
    <property type="entry name" value="RmlC-like"/>
</dbReference>
<dbReference type="OrthoDB" id="9800680at2"/>
<dbReference type="KEGG" id="lit:FPZ52_12235"/>
<evidence type="ECO:0000256" key="3">
    <source>
        <dbReference type="ARBA" id="ARBA00012098"/>
    </source>
</evidence>
<dbReference type="EMBL" id="CP042262">
    <property type="protein sequence ID" value="QDY70472.1"/>
    <property type="molecule type" value="Genomic_DNA"/>
</dbReference>
<keyword evidence="8" id="KW-0614">Plasmid</keyword>
<dbReference type="GO" id="GO:0000271">
    <property type="term" value="P:polysaccharide biosynthetic process"/>
    <property type="evidence" value="ECO:0007669"/>
    <property type="project" value="TreeGrafter"/>
</dbReference>
<proteinExistence type="inferred from homology"/>
<keyword evidence="7 8" id="KW-0413">Isomerase</keyword>
<dbReference type="SUPFAM" id="SSF51182">
    <property type="entry name" value="RmlC-like cupins"/>
    <property type="match status" value="1"/>
</dbReference>
<dbReference type="PANTHER" id="PTHR21047:SF2">
    <property type="entry name" value="THYMIDINE DIPHOSPHO-4-KETO-RHAMNOSE 3,5-EPIMERASE"/>
    <property type="match status" value="1"/>
</dbReference>